<proteinExistence type="predicted"/>
<keyword evidence="1" id="KW-0456">Lyase</keyword>
<dbReference type="EMBL" id="MT143768">
    <property type="protein sequence ID" value="QJB02228.1"/>
    <property type="molecule type" value="Genomic_DNA"/>
</dbReference>
<dbReference type="SUPFAM" id="SSF51126">
    <property type="entry name" value="Pectin lyase-like"/>
    <property type="match status" value="1"/>
</dbReference>
<protein>
    <submittedName>
        <fullName evidence="1">Putative pectate lyase</fullName>
    </submittedName>
</protein>
<sequence>MPYTGQPKGPSHYLGGLSKYLIAGANLGSVFYVDGCAGSDDNTGLVPSSPLLTIAAALAMCTNDLNDTIVVLDYYNLESDLAVTINKSKVTLVGSEGGSRNRSWTCINATADTACFIVAANDVRIHQFHFDAGDNHAGIEFSGAKCRIGIYDCDFGTGKHGILSSPGGVAFNLDIVNNFFCQALTAQSIYINDDPAFFSIVGNILDQPQGVGIEVVQGGGGQVRNNVISLPSNTAGAAITLGASVYRCIVDGNHANYGDTEMGLIPYTDNAAAGQNHWMLNYKGITATMPN</sequence>
<dbReference type="Gene3D" id="2.160.20.10">
    <property type="entry name" value="Single-stranded right-handed beta-helix, Pectin lyase-like"/>
    <property type="match status" value="1"/>
</dbReference>
<accession>A0A6M3M4L2</accession>
<dbReference type="InterPro" id="IPR011050">
    <property type="entry name" value="Pectin_lyase_fold/virulence"/>
</dbReference>
<name>A0A6M3M4L2_9ZZZZ</name>
<gene>
    <name evidence="1" type="ORF">MM171B01401_0002</name>
</gene>
<organism evidence="1">
    <name type="scientific">viral metagenome</name>
    <dbReference type="NCBI Taxonomy" id="1070528"/>
    <lineage>
        <taxon>unclassified sequences</taxon>
        <taxon>metagenomes</taxon>
        <taxon>organismal metagenomes</taxon>
    </lineage>
</organism>
<evidence type="ECO:0000313" key="1">
    <source>
        <dbReference type="EMBL" id="QJB02228.1"/>
    </source>
</evidence>
<dbReference type="GO" id="GO:0016829">
    <property type="term" value="F:lyase activity"/>
    <property type="evidence" value="ECO:0007669"/>
    <property type="project" value="UniProtKB-KW"/>
</dbReference>
<reference evidence="1" key="1">
    <citation type="submission" date="2020-03" db="EMBL/GenBank/DDBJ databases">
        <title>The deep terrestrial virosphere.</title>
        <authorList>
            <person name="Holmfeldt K."/>
            <person name="Nilsson E."/>
            <person name="Simone D."/>
            <person name="Lopez-Fernandez M."/>
            <person name="Wu X."/>
            <person name="de Brujin I."/>
            <person name="Lundin D."/>
            <person name="Andersson A."/>
            <person name="Bertilsson S."/>
            <person name="Dopson M."/>
        </authorList>
    </citation>
    <scope>NUCLEOTIDE SEQUENCE</scope>
    <source>
        <strain evidence="1">MM171B01401</strain>
    </source>
</reference>
<dbReference type="AlphaFoldDB" id="A0A6M3M4L2"/>
<dbReference type="InterPro" id="IPR012334">
    <property type="entry name" value="Pectin_lyas_fold"/>
</dbReference>